<comment type="caution">
    <text evidence="1">The sequence shown here is derived from an EMBL/GenBank/DDBJ whole genome shotgun (WGS) entry which is preliminary data.</text>
</comment>
<gene>
    <name evidence="1" type="ORF">ACFFUR_11245</name>
</gene>
<proteinExistence type="predicted"/>
<dbReference type="RefSeq" id="WP_290248257.1">
    <property type="nucleotide sequence ID" value="NZ_JAUFQT010000001.1"/>
</dbReference>
<evidence type="ECO:0000313" key="1">
    <source>
        <dbReference type="EMBL" id="MFB9212381.1"/>
    </source>
</evidence>
<protein>
    <submittedName>
        <fullName evidence="1">DUF2490 domain-containing protein</fullName>
    </submittedName>
</protein>
<dbReference type="Pfam" id="PF10677">
    <property type="entry name" value="DUF2490"/>
    <property type="match status" value="1"/>
</dbReference>
<organism evidence="1 2">
    <name type="scientific">Echinicola jeungdonensis</name>
    <dbReference type="NCBI Taxonomy" id="709343"/>
    <lineage>
        <taxon>Bacteria</taxon>
        <taxon>Pseudomonadati</taxon>
        <taxon>Bacteroidota</taxon>
        <taxon>Cytophagia</taxon>
        <taxon>Cytophagales</taxon>
        <taxon>Cyclobacteriaceae</taxon>
        <taxon>Echinicola</taxon>
    </lineage>
</organism>
<reference evidence="1 2" key="1">
    <citation type="submission" date="2024-09" db="EMBL/GenBank/DDBJ databases">
        <authorList>
            <person name="Sun Q."/>
            <person name="Mori K."/>
        </authorList>
    </citation>
    <scope>NUCLEOTIDE SEQUENCE [LARGE SCALE GENOMIC DNA]</scope>
    <source>
        <strain evidence="1 2">CECT 7682</strain>
    </source>
</reference>
<evidence type="ECO:0000313" key="2">
    <source>
        <dbReference type="Proteomes" id="UP001589654"/>
    </source>
</evidence>
<accession>A0ABV5J6S7</accession>
<dbReference type="InterPro" id="IPR019619">
    <property type="entry name" value="DUF2490"/>
</dbReference>
<keyword evidence="2" id="KW-1185">Reference proteome</keyword>
<name>A0ABV5J6S7_9BACT</name>
<dbReference type="Proteomes" id="UP001589654">
    <property type="component" value="Unassembled WGS sequence"/>
</dbReference>
<dbReference type="EMBL" id="JBHMEW010000060">
    <property type="protein sequence ID" value="MFB9212381.1"/>
    <property type="molecule type" value="Genomic_DNA"/>
</dbReference>
<sequence>MKPLLIFLFTLVFFSSIKESLAQRKEVSTGNQQWFQYYNQIKLDEKWALLTDGGLRTRNNFDEFSQYLIRTGIGFNPSSILSFLVGFAHLGFYNNGSRTRSELRPYQELVINNKLAPISLSHRYRVEERFFRNTSQDNSKSNSFNFRFRYRIMASIPLWESTEHDGKSLSFNVGDEILINAGKDVVYNVFNQNRILIGPAFQLNKTLDFSLTYTHQFSASNAPREYQNSHIFWLGIKHKMDFTSKK</sequence>